<accession>A0A0U9HS00</accession>
<evidence type="ECO:0000256" key="5">
    <source>
        <dbReference type="ARBA" id="ARBA00022842"/>
    </source>
</evidence>
<comment type="similarity">
    <text evidence="10 11">Belongs to the thiamine-phosphate synthase family.</text>
</comment>
<dbReference type="GO" id="GO:0000287">
    <property type="term" value="F:magnesium ion binding"/>
    <property type="evidence" value="ECO:0007669"/>
    <property type="project" value="UniProtKB-UniRule"/>
</dbReference>
<dbReference type="InterPro" id="IPR034291">
    <property type="entry name" value="TMP_synthase"/>
</dbReference>
<organism evidence="14 15">
    <name type="scientific">Thermodesulfovibrio aggregans</name>
    <dbReference type="NCBI Taxonomy" id="86166"/>
    <lineage>
        <taxon>Bacteria</taxon>
        <taxon>Pseudomonadati</taxon>
        <taxon>Nitrospirota</taxon>
        <taxon>Thermodesulfovibrionia</taxon>
        <taxon>Thermodesulfovibrionales</taxon>
        <taxon>Thermodesulfovibrionaceae</taxon>
        <taxon>Thermodesulfovibrio</taxon>
    </lineage>
</organism>
<dbReference type="UniPathway" id="UPA00060">
    <property type="reaction ID" value="UER00141"/>
</dbReference>
<reference evidence="15" key="1">
    <citation type="submission" date="2016-01" db="EMBL/GenBank/DDBJ databases">
        <title>Draft genome sequence of Thermodesulfovibrio aggregans strain TGE-P1.</title>
        <authorList>
            <person name="Sekiguchi Y."/>
            <person name="Ohashi A."/>
            <person name="Matsuura N."/>
            <person name="Tourlousse M.D."/>
        </authorList>
    </citation>
    <scope>NUCLEOTIDE SEQUENCE [LARGE SCALE GENOMIC DNA]</scope>
    <source>
        <strain evidence="15">TGE-P1</strain>
    </source>
</reference>
<evidence type="ECO:0000313" key="15">
    <source>
        <dbReference type="Proteomes" id="UP000054976"/>
    </source>
</evidence>
<feature type="binding site" evidence="10">
    <location>
        <position position="105"/>
    </location>
    <ligand>
        <name>4-amino-2-methyl-5-(diphosphooxymethyl)pyrimidine</name>
        <dbReference type="ChEBI" id="CHEBI:57841"/>
    </ligand>
</feature>
<dbReference type="STRING" id="86166.TAGGR_3277"/>
<dbReference type="InterPro" id="IPR013785">
    <property type="entry name" value="Aldolase_TIM"/>
</dbReference>
<dbReference type="AlphaFoldDB" id="A0A0U9HS00"/>
<feature type="binding site" evidence="10">
    <location>
        <position position="158"/>
    </location>
    <ligand>
        <name>2-[(2R,5Z)-2-carboxy-4-methylthiazol-5(2H)-ylidene]ethyl phosphate</name>
        <dbReference type="ChEBI" id="CHEBI:62899"/>
    </ligand>
</feature>
<evidence type="ECO:0000256" key="10">
    <source>
        <dbReference type="HAMAP-Rule" id="MF_00097"/>
    </source>
</evidence>
<comment type="catalytic activity">
    <reaction evidence="7 10 11">
        <text>4-methyl-5-(2-phosphooxyethyl)-thiazole + 4-amino-2-methyl-5-(diphosphooxymethyl)pyrimidine + H(+) = thiamine phosphate + diphosphate</text>
        <dbReference type="Rhea" id="RHEA:22328"/>
        <dbReference type="ChEBI" id="CHEBI:15378"/>
        <dbReference type="ChEBI" id="CHEBI:33019"/>
        <dbReference type="ChEBI" id="CHEBI:37575"/>
        <dbReference type="ChEBI" id="CHEBI:57841"/>
        <dbReference type="ChEBI" id="CHEBI:58296"/>
        <dbReference type="EC" id="2.5.1.3"/>
    </reaction>
</comment>
<dbReference type="PANTHER" id="PTHR20857:SF15">
    <property type="entry name" value="THIAMINE-PHOSPHATE SYNTHASE"/>
    <property type="match status" value="1"/>
</dbReference>
<keyword evidence="6 10" id="KW-0784">Thiamine biosynthesis</keyword>
<feature type="binding site" evidence="10">
    <location>
        <position position="133"/>
    </location>
    <ligand>
        <name>4-amino-2-methyl-5-(diphosphooxymethyl)pyrimidine</name>
        <dbReference type="ChEBI" id="CHEBI:57841"/>
    </ligand>
</feature>
<keyword evidence="5 10" id="KW-0460">Magnesium</keyword>
<dbReference type="EMBL" id="BCNO01000003">
    <property type="protein sequence ID" value="GAQ95800.1"/>
    <property type="molecule type" value="Genomic_DNA"/>
</dbReference>
<dbReference type="InterPro" id="IPR036206">
    <property type="entry name" value="ThiamineP_synth_sf"/>
</dbReference>
<dbReference type="GO" id="GO:0009228">
    <property type="term" value="P:thiamine biosynthetic process"/>
    <property type="evidence" value="ECO:0007669"/>
    <property type="project" value="UniProtKB-KW"/>
</dbReference>
<comment type="caution">
    <text evidence="10">Lacks conserved residue(s) required for the propagation of feature annotation.</text>
</comment>
<dbReference type="Proteomes" id="UP000054976">
    <property type="component" value="Unassembled WGS sequence"/>
</dbReference>
<dbReference type="InterPro" id="IPR022998">
    <property type="entry name" value="ThiamineP_synth_TenI"/>
</dbReference>
<evidence type="ECO:0000256" key="6">
    <source>
        <dbReference type="ARBA" id="ARBA00022977"/>
    </source>
</evidence>
<evidence type="ECO:0000256" key="1">
    <source>
        <dbReference type="ARBA" id="ARBA00003814"/>
    </source>
</evidence>
<comment type="catalytic activity">
    <reaction evidence="8 10 11">
        <text>2-(2-carboxy-4-methylthiazol-5-yl)ethyl phosphate + 4-amino-2-methyl-5-(diphosphooxymethyl)pyrimidine + 2 H(+) = thiamine phosphate + CO2 + diphosphate</text>
        <dbReference type="Rhea" id="RHEA:47848"/>
        <dbReference type="ChEBI" id="CHEBI:15378"/>
        <dbReference type="ChEBI" id="CHEBI:16526"/>
        <dbReference type="ChEBI" id="CHEBI:33019"/>
        <dbReference type="ChEBI" id="CHEBI:37575"/>
        <dbReference type="ChEBI" id="CHEBI:57841"/>
        <dbReference type="ChEBI" id="CHEBI:62890"/>
        <dbReference type="EC" id="2.5.1.3"/>
    </reaction>
</comment>
<feature type="binding site" evidence="10">
    <location>
        <position position="66"/>
    </location>
    <ligand>
        <name>4-amino-2-methyl-5-(diphosphooxymethyl)pyrimidine</name>
        <dbReference type="ChEBI" id="CHEBI:57841"/>
    </ligand>
</feature>
<evidence type="ECO:0000256" key="4">
    <source>
        <dbReference type="ARBA" id="ARBA00022723"/>
    </source>
</evidence>
<gene>
    <name evidence="10" type="primary">thiE</name>
    <name evidence="14" type="ORF">TAGGR_3277</name>
</gene>
<dbReference type="GO" id="GO:0004789">
    <property type="term" value="F:thiamine-phosphate diphosphorylase activity"/>
    <property type="evidence" value="ECO:0007669"/>
    <property type="project" value="UniProtKB-UniRule"/>
</dbReference>
<feature type="binding site" evidence="10">
    <location>
        <begin position="130"/>
        <end position="132"/>
    </location>
    <ligand>
        <name>2-[(2R,5Z)-2-carboxy-4-methylthiazol-5(2H)-ylidene]ethyl phosphate</name>
        <dbReference type="ChEBI" id="CHEBI:62899"/>
    </ligand>
</feature>
<evidence type="ECO:0000256" key="11">
    <source>
        <dbReference type="RuleBase" id="RU003826"/>
    </source>
</evidence>
<comment type="function">
    <text evidence="1 10">Condenses 4-methyl-5-(beta-hydroxyethyl)thiazole monophosphate (THZ-P) and 2-methyl-4-amino-5-hydroxymethyl pyrimidine pyrophosphate (HMP-PP) to form thiamine monophosphate (TMP).</text>
</comment>
<dbReference type="NCBIfam" id="TIGR00693">
    <property type="entry name" value="thiE"/>
    <property type="match status" value="1"/>
</dbReference>
<evidence type="ECO:0000256" key="12">
    <source>
        <dbReference type="RuleBase" id="RU004253"/>
    </source>
</evidence>
<keyword evidence="15" id="KW-1185">Reference proteome</keyword>
<dbReference type="GO" id="GO:0005737">
    <property type="term" value="C:cytoplasm"/>
    <property type="evidence" value="ECO:0007669"/>
    <property type="project" value="TreeGrafter"/>
</dbReference>
<dbReference type="GO" id="GO:0009229">
    <property type="term" value="P:thiamine diphosphate biosynthetic process"/>
    <property type="evidence" value="ECO:0007669"/>
    <property type="project" value="UniProtKB-UniRule"/>
</dbReference>
<evidence type="ECO:0000256" key="3">
    <source>
        <dbReference type="ARBA" id="ARBA00022679"/>
    </source>
</evidence>
<evidence type="ECO:0000259" key="13">
    <source>
        <dbReference type="Pfam" id="PF02581"/>
    </source>
</evidence>
<protein>
    <recommendedName>
        <fullName evidence="10">Thiamine-phosphate synthase</fullName>
        <shortName evidence="10">TP synthase</shortName>
        <shortName evidence="10">TPS</shortName>
        <ecNumber evidence="10">2.5.1.3</ecNumber>
    </recommendedName>
    <alternativeName>
        <fullName evidence="10">Thiamine-phosphate pyrophosphorylase</fullName>
        <shortName evidence="10">TMP pyrophosphorylase</shortName>
        <shortName evidence="10">TMP-PPase</shortName>
    </alternativeName>
</protein>
<evidence type="ECO:0000256" key="2">
    <source>
        <dbReference type="ARBA" id="ARBA00005165"/>
    </source>
</evidence>
<dbReference type="Pfam" id="PF02581">
    <property type="entry name" value="TMP-TENI"/>
    <property type="match status" value="1"/>
</dbReference>
<comment type="pathway">
    <text evidence="2 10 12">Cofactor biosynthesis; thiamine diphosphate biosynthesis; thiamine phosphate from 4-amino-2-methyl-5-diphosphomethylpyrimidine and 4-methyl-5-(2-phosphoethyl)-thiazole: step 1/1.</text>
</comment>
<sequence>MKVYLIGDRKLFPDEKAFLEAVETALKAGVKAFQLREKDLTVRELYFLAKKLREITKRNDALLFINDRVDIALAVDADGVHLPSSGFPAHVVRKVWKDRFIIGVSTHSLDEAREASEWADFITFSPVFHTPSKGKPQGIEKLKEVKESVKCKVFALGGIKLENVNEVLPYCDGVAMVSGILAQRDIEGVVKKFNEILGEKP</sequence>
<dbReference type="SUPFAM" id="SSF51391">
    <property type="entry name" value="Thiamin phosphate synthase"/>
    <property type="match status" value="1"/>
</dbReference>
<evidence type="ECO:0000256" key="9">
    <source>
        <dbReference type="ARBA" id="ARBA00047883"/>
    </source>
</evidence>
<comment type="caution">
    <text evidence="14">The sequence shown here is derived from an EMBL/GenBank/DDBJ whole genome shotgun (WGS) entry which is preliminary data.</text>
</comment>
<feature type="domain" description="Thiamine phosphate synthase/TenI" evidence="13">
    <location>
        <begin position="3"/>
        <end position="180"/>
    </location>
</feature>
<dbReference type="Gene3D" id="3.20.20.70">
    <property type="entry name" value="Aldolase class I"/>
    <property type="match status" value="1"/>
</dbReference>
<feature type="binding site" evidence="10">
    <location>
        <begin position="34"/>
        <end position="38"/>
    </location>
    <ligand>
        <name>4-amino-2-methyl-5-(diphosphooxymethyl)pyrimidine</name>
        <dbReference type="ChEBI" id="CHEBI:57841"/>
    </ligand>
</feature>
<dbReference type="EC" id="2.5.1.3" evidence="10"/>
<comment type="catalytic activity">
    <reaction evidence="9 10 11">
        <text>2-[(2R,5Z)-2-carboxy-4-methylthiazol-5(2H)-ylidene]ethyl phosphate + 4-amino-2-methyl-5-(diphosphooxymethyl)pyrimidine + 2 H(+) = thiamine phosphate + CO2 + diphosphate</text>
        <dbReference type="Rhea" id="RHEA:47844"/>
        <dbReference type="ChEBI" id="CHEBI:15378"/>
        <dbReference type="ChEBI" id="CHEBI:16526"/>
        <dbReference type="ChEBI" id="CHEBI:33019"/>
        <dbReference type="ChEBI" id="CHEBI:37575"/>
        <dbReference type="ChEBI" id="CHEBI:57841"/>
        <dbReference type="ChEBI" id="CHEBI:62899"/>
        <dbReference type="EC" id="2.5.1.3"/>
    </reaction>
</comment>
<proteinExistence type="inferred from homology"/>
<evidence type="ECO:0000313" key="14">
    <source>
        <dbReference type="EMBL" id="GAQ95800.1"/>
    </source>
</evidence>
<dbReference type="FunFam" id="3.20.20.70:FF:000096">
    <property type="entry name" value="Thiamine-phosphate synthase"/>
    <property type="match status" value="1"/>
</dbReference>
<evidence type="ECO:0000256" key="8">
    <source>
        <dbReference type="ARBA" id="ARBA00047851"/>
    </source>
</evidence>
<name>A0A0U9HS00_9BACT</name>
<dbReference type="CDD" id="cd00564">
    <property type="entry name" value="TMP_TenI"/>
    <property type="match status" value="1"/>
</dbReference>
<evidence type="ECO:0000256" key="7">
    <source>
        <dbReference type="ARBA" id="ARBA00047334"/>
    </source>
</evidence>
<feature type="binding site" evidence="10">
    <location>
        <position position="67"/>
    </location>
    <ligand>
        <name>Mg(2+)</name>
        <dbReference type="ChEBI" id="CHEBI:18420"/>
    </ligand>
</feature>
<feature type="binding site" evidence="10">
    <location>
        <begin position="177"/>
        <end position="178"/>
    </location>
    <ligand>
        <name>2-[(2R,5Z)-2-carboxy-4-methylthiazol-5(2H)-ylidene]ethyl phosphate</name>
        <dbReference type="ChEBI" id="CHEBI:62899"/>
    </ligand>
</feature>
<dbReference type="HAMAP" id="MF_00097">
    <property type="entry name" value="TMP_synthase"/>
    <property type="match status" value="1"/>
</dbReference>
<dbReference type="PANTHER" id="PTHR20857">
    <property type="entry name" value="THIAMINE-PHOSPHATE PYROPHOSPHORYLASE"/>
    <property type="match status" value="1"/>
</dbReference>
<dbReference type="OrthoDB" id="9810880at2"/>
<comment type="cofactor">
    <cofactor evidence="10">
        <name>Mg(2+)</name>
        <dbReference type="ChEBI" id="CHEBI:18420"/>
    </cofactor>
    <text evidence="10">Binds 1 Mg(2+) ion per subunit.</text>
</comment>
<keyword evidence="3 10" id="KW-0808">Transferase</keyword>
<keyword evidence="4 10" id="KW-0479">Metal-binding</keyword>
<dbReference type="RefSeq" id="WP_082673660.1">
    <property type="nucleotide sequence ID" value="NZ_BCNO01000003.1"/>
</dbReference>